<dbReference type="GO" id="GO:0006171">
    <property type="term" value="P:cAMP biosynthetic process"/>
    <property type="evidence" value="ECO:0007669"/>
    <property type="project" value="UniProtKB-KW"/>
</dbReference>
<keyword evidence="28" id="KW-0966">Cell projection</keyword>
<evidence type="ECO:0000256" key="28">
    <source>
        <dbReference type="ARBA" id="ARBA00023273"/>
    </source>
</evidence>
<evidence type="ECO:0000256" key="33">
    <source>
        <dbReference type="SAM" id="MobiDB-lite"/>
    </source>
</evidence>
<comment type="catalytic activity">
    <reaction evidence="1 29">
        <text>ATP = 3',5'-cyclic AMP + diphosphate</text>
        <dbReference type="Rhea" id="RHEA:15389"/>
        <dbReference type="ChEBI" id="CHEBI:30616"/>
        <dbReference type="ChEBI" id="CHEBI:33019"/>
        <dbReference type="ChEBI" id="CHEBI:58165"/>
        <dbReference type="EC" id="4.6.1.1"/>
    </reaction>
</comment>
<evidence type="ECO:0000256" key="23">
    <source>
        <dbReference type="ARBA" id="ARBA00023034"/>
    </source>
</evidence>
<feature type="transmembrane region" description="Helical" evidence="34">
    <location>
        <begin position="622"/>
        <end position="643"/>
    </location>
</feature>
<dbReference type="OMA" id="CVYMGLS"/>
<dbReference type="GeneID" id="119724764"/>
<dbReference type="OrthoDB" id="10261550at2759"/>
<dbReference type="GO" id="GO:0004016">
    <property type="term" value="F:adenylate cyclase activity"/>
    <property type="evidence" value="ECO:0007669"/>
    <property type="project" value="UniProtKB-EC"/>
</dbReference>
<dbReference type="PROSITE" id="PS00452">
    <property type="entry name" value="GUANYLATE_CYCLASE_1"/>
    <property type="match status" value="1"/>
</dbReference>
<dbReference type="InterPro" id="IPR001054">
    <property type="entry name" value="A/G_cyclase"/>
</dbReference>
<keyword evidence="22 29" id="KW-0115">cAMP biosynthesis</keyword>
<evidence type="ECO:0000259" key="35">
    <source>
        <dbReference type="PROSITE" id="PS50125"/>
    </source>
</evidence>
<evidence type="ECO:0000256" key="4">
    <source>
        <dbReference type="ARBA" id="ARBA00004496"/>
    </source>
</evidence>
<evidence type="ECO:0000313" key="36">
    <source>
        <dbReference type="EnsemblMetazoa" id="XP_038051898.1"/>
    </source>
</evidence>
<evidence type="ECO:0000256" key="12">
    <source>
        <dbReference type="ARBA" id="ARBA00022692"/>
    </source>
</evidence>
<keyword evidence="27 29" id="KW-0456">Lyase</keyword>
<dbReference type="RefSeq" id="XP_038051898.1">
    <property type="nucleotide sequence ID" value="XM_038195970.1"/>
</dbReference>
<keyword evidence="7" id="KW-1003">Cell membrane</keyword>
<keyword evidence="17 29" id="KW-0067">ATP-binding</keyword>
<feature type="transmembrane region" description="Helical" evidence="34">
    <location>
        <begin position="596"/>
        <end position="616"/>
    </location>
</feature>
<keyword evidence="14" id="KW-0552">Olfaction</keyword>
<dbReference type="SUPFAM" id="SSF55073">
    <property type="entry name" value="Nucleotide cyclase"/>
    <property type="match status" value="2"/>
</dbReference>
<evidence type="ECO:0000256" key="3">
    <source>
        <dbReference type="ARBA" id="ARBA00004138"/>
    </source>
</evidence>
<feature type="transmembrane region" description="Helical" evidence="34">
    <location>
        <begin position="736"/>
        <end position="753"/>
    </location>
</feature>
<evidence type="ECO:0000256" key="18">
    <source>
        <dbReference type="ARBA" id="ARBA00022842"/>
    </source>
</evidence>
<feature type="binding site" evidence="31">
    <location>
        <position position="363"/>
    </location>
    <ligand>
        <name>Mg(2+)</name>
        <dbReference type="ChEBI" id="CHEBI:18420"/>
        <label>2</label>
        <note>catalytic</note>
    </ligand>
</feature>
<keyword evidence="23" id="KW-0333">Golgi apparatus</keyword>
<dbReference type="Pfam" id="PF16214">
    <property type="entry name" value="AC_N"/>
    <property type="match status" value="1"/>
</dbReference>
<dbReference type="GO" id="GO:0005524">
    <property type="term" value="F:ATP binding"/>
    <property type="evidence" value="ECO:0007669"/>
    <property type="project" value="UniProtKB-UniRule"/>
</dbReference>
<feature type="transmembrane region" description="Helical" evidence="34">
    <location>
        <begin position="173"/>
        <end position="190"/>
    </location>
</feature>
<proteinExistence type="inferred from homology"/>
<evidence type="ECO:0000256" key="32">
    <source>
        <dbReference type="RuleBase" id="RU000405"/>
    </source>
</evidence>
<feature type="transmembrane region" description="Helical" evidence="34">
    <location>
        <begin position="86"/>
        <end position="107"/>
    </location>
</feature>
<keyword evidence="25" id="KW-0325">Glycoprotein</keyword>
<feature type="binding site" evidence="30">
    <location>
        <begin position="1004"/>
        <end position="1006"/>
    </location>
    <ligand>
        <name>ATP</name>
        <dbReference type="ChEBI" id="CHEBI:30616"/>
    </ligand>
</feature>
<keyword evidence="20" id="KW-0112">Calmodulin-binding</keyword>
<dbReference type="EnsemblMetazoa" id="XM_038195970.1">
    <property type="protein sequence ID" value="XP_038051898.1"/>
    <property type="gene ID" value="LOC119724764"/>
</dbReference>
<evidence type="ECO:0000256" key="10">
    <source>
        <dbReference type="ARBA" id="ARBA00022553"/>
    </source>
</evidence>
<evidence type="ECO:0000256" key="22">
    <source>
        <dbReference type="ARBA" id="ARBA00022998"/>
    </source>
</evidence>
<evidence type="ECO:0000256" key="29">
    <source>
        <dbReference type="PIRNR" id="PIRNR039050"/>
    </source>
</evidence>
<comment type="cofactor">
    <cofactor evidence="2">
        <name>Mn(2+)</name>
        <dbReference type="ChEBI" id="CHEBI:29035"/>
    </cofactor>
</comment>
<feature type="binding site" evidence="30">
    <location>
        <begin position="361"/>
        <end position="363"/>
    </location>
    <ligand>
        <name>ATP</name>
        <dbReference type="ChEBI" id="CHEBI:30616"/>
    </ligand>
</feature>
<feature type="binding site" evidence="31">
    <location>
        <position position="363"/>
    </location>
    <ligand>
        <name>Mg(2+)</name>
        <dbReference type="ChEBI" id="CHEBI:18420"/>
        <label>1</label>
        <note>catalytic</note>
    </ligand>
</feature>
<evidence type="ECO:0000256" key="2">
    <source>
        <dbReference type="ARBA" id="ARBA00001936"/>
    </source>
</evidence>
<feature type="binding site" evidence="30">
    <location>
        <position position="924"/>
    </location>
    <ligand>
        <name>ATP</name>
        <dbReference type="ChEBI" id="CHEBI:30616"/>
    </ligand>
</feature>
<evidence type="ECO:0000313" key="37">
    <source>
        <dbReference type="Proteomes" id="UP000887568"/>
    </source>
</evidence>
<keyword evidence="26 31" id="KW-0464">Manganese</keyword>
<comment type="subcellular location">
    <subcellularLocation>
        <location evidence="6">Cell membrane</location>
        <topology evidence="6">Multi-pass membrane protein</topology>
    </subcellularLocation>
    <subcellularLocation>
        <location evidence="3">Cell projection</location>
        <location evidence="3">Cilium</location>
    </subcellularLocation>
    <subcellularLocation>
        <location evidence="4">Cytoplasm</location>
    </subcellularLocation>
    <subcellularLocation>
        <location evidence="5">Golgi apparatus</location>
    </subcellularLocation>
</comment>
<protein>
    <recommendedName>
        <fullName evidence="29">adenylate cyclase</fullName>
        <ecNumber evidence="29">4.6.1.1</ecNumber>
    </recommendedName>
</protein>
<dbReference type="GO" id="GO:0007189">
    <property type="term" value="P:adenylate cyclase-activating G protein-coupled receptor signaling pathway"/>
    <property type="evidence" value="ECO:0007669"/>
    <property type="project" value="TreeGrafter"/>
</dbReference>
<dbReference type="InterPro" id="IPR030672">
    <property type="entry name" value="Adcy"/>
</dbReference>
<dbReference type="PIRSF" id="PIRSF039050">
    <property type="entry name" value="Ade_cyc"/>
    <property type="match status" value="1"/>
</dbReference>
<comment type="function">
    <text evidence="29">Catalyzes the formation of the signaling molecule cAMP in response to G-protein signaling.</text>
</comment>
<dbReference type="GO" id="GO:0005794">
    <property type="term" value="C:Golgi apparatus"/>
    <property type="evidence" value="ECO:0007669"/>
    <property type="project" value="UniProtKB-SubCell"/>
</dbReference>
<dbReference type="InterPro" id="IPR029787">
    <property type="entry name" value="Nucleotide_cyclase"/>
</dbReference>
<evidence type="ECO:0000256" key="19">
    <source>
        <dbReference type="ARBA" id="ARBA00022843"/>
    </source>
</evidence>
<dbReference type="FunFam" id="3.30.70.1230:FF:000006">
    <property type="entry name" value="Adenylate cyclase"/>
    <property type="match status" value="1"/>
</dbReference>
<dbReference type="InterPro" id="IPR032628">
    <property type="entry name" value="AC_N"/>
</dbReference>
<evidence type="ECO:0000256" key="6">
    <source>
        <dbReference type="ARBA" id="ARBA00004651"/>
    </source>
</evidence>
<comment type="cofactor">
    <cofactor evidence="31">
        <name>Mg(2+)</name>
        <dbReference type="ChEBI" id="CHEBI:18420"/>
    </cofactor>
    <cofactor evidence="31">
        <name>Mn(2+)</name>
        <dbReference type="ChEBI" id="CHEBI:29035"/>
    </cofactor>
    <text evidence="31">Binds 2 magnesium ions per subunit. Is also active with manganese (in vitro).</text>
</comment>
<dbReference type="PANTHER" id="PTHR45627:SF30">
    <property type="entry name" value="ADENYLATE CYCLASE TYPE 3"/>
    <property type="match status" value="1"/>
</dbReference>
<dbReference type="InterPro" id="IPR018297">
    <property type="entry name" value="A/G_cyclase_CS"/>
</dbReference>
<dbReference type="GO" id="GO:0046872">
    <property type="term" value="F:metal ion binding"/>
    <property type="evidence" value="ECO:0007669"/>
    <property type="project" value="UniProtKB-KW"/>
</dbReference>
<keyword evidence="16 29" id="KW-0547">Nucleotide-binding</keyword>
<dbReference type="PROSITE" id="PS50125">
    <property type="entry name" value="GUANYLATE_CYCLASE_2"/>
    <property type="match status" value="2"/>
</dbReference>
<feature type="region of interest" description="Disordered" evidence="33">
    <location>
        <begin position="508"/>
        <end position="530"/>
    </location>
</feature>
<dbReference type="FunFam" id="3.30.70.1230:FF:000009">
    <property type="entry name" value="Adenylate cyclase"/>
    <property type="match status" value="1"/>
</dbReference>
<dbReference type="AlphaFoldDB" id="A0A913ZJD4"/>
<feature type="binding site" evidence="30">
    <location>
        <begin position="319"/>
        <end position="324"/>
    </location>
    <ligand>
        <name>ATP</name>
        <dbReference type="ChEBI" id="CHEBI:30616"/>
    </ligand>
</feature>
<sequence length="1076" mass="121927">MRGKKSHLGGGETPIISGDLESYPELEMSTTDADIAKMKRRERRKSRLSVGDSCYQFLPAWLRYQFKSASMEATYQTYFTRQRRDALPVLAGFALLFDFVVLALYIFKSLSTAIAIMAITTVTNLIVFALCQYKLVTDWTLLHVMPYAVWCLLTGQTAVDLVFYYFPMSPSDGVGWQVFFIFASFVMLPIRLRYILVLSLFNVIVHSVMVGVMSTVHVSNLGAQLAANLMMYACSMIVGCIVFLMADRKQRRAFVETKAALEIKLTLQEQSTQQEELLLSVLPKHVADDMMEDMGTVNKGQFNRIYIQRHENVSILFADIVGFTAMSSKMSAKELVKTLNALFANFDKLAERHHQLRIKILGDCYYCICGVPEQRPDHAACCVQMGLDMVVAIAAVREKTQSGVDMRVGIHTGAVLAGVMGQQRWQFDVWSTAVVLANHMESGGIPGRVHISQDTFEFLNGEFEIEPGEGETRDDYIKDRGIKTYLIKVNKDSVQKAAAFNSIILSDDASTTKKSEEEESDEKAENANGKTVTFEAEGATESRPDEGITNRKLYEALVERETDAEKTSGMRRLTLWFQDKNLEETFHREKERQSPVGMGCAVIIMIFGFCVQLAVLPRTTTSYVTFGVGIFLVLLIFYTSMATSFRKRYPDVLISVASWMESTYVARTLIVTCVAVTVAASDIVDMVVCENTKNPITELDTQNPSCIYLRYYTYSGILVLVAITVMIQVTQFVKMLLIVIIGSAYALLNLLFYNDLFVRYDEYNKEQAELLAKEGQEEKDYYNDLPSRYIITYQLLAAGAALIFYNRFLETTNRLLFFWKYEARKQKEEVGKLRIRNEQLVLNIMPIHVAKHFLQSKRKDEDLYAQDYPEVGVMFASIPNFSEFYSEDAINNQGTECLRFLNEIISDFDTLLKAVRFRSICKIKTISSTYMASSGMVAEPEKIIYEGEQERWQHLADLVNFAFALRDTLDTINQQSFNNFIMKVGINHGPVLAGVIGARKPHYDIWGNTVNVASRMESTGKAGNIQVIEETMKVLKRFGFKFQQRGYVKVKGKGELLTFYLIGKEEKADVLPNMVV</sequence>
<evidence type="ECO:0000256" key="27">
    <source>
        <dbReference type="ARBA" id="ARBA00023239"/>
    </source>
</evidence>
<dbReference type="GO" id="GO:0005886">
    <property type="term" value="C:plasma membrane"/>
    <property type="evidence" value="ECO:0007669"/>
    <property type="project" value="UniProtKB-SubCell"/>
</dbReference>
<feature type="transmembrane region" description="Helical" evidence="34">
    <location>
        <begin position="225"/>
        <end position="246"/>
    </location>
</feature>
<evidence type="ECO:0000256" key="21">
    <source>
        <dbReference type="ARBA" id="ARBA00022989"/>
    </source>
</evidence>
<evidence type="ECO:0000256" key="34">
    <source>
        <dbReference type="SAM" id="Phobius"/>
    </source>
</evidence>
<keyword evidence="19" id="KW-0832">Ubl conjugation</keyword>
<keyword evidence="10" id="KW-0597">Phosphoprotein</keyword>
<evidence type="ECO:0000256" key="17">
    <source>
        <dbReference type="ARBA" id="ARBA00022840"/>
    </source>
</evidence>
<accession>A0A913ZJD4</accession>
<dbReference type="Proteomes" id="UP000887568">
    <property type="component" value="Unplaced"/>
</dbReference>
<evidence type="ECO:0000256" key="20">
    <source>
        <dbReference type="ARBA" id="ARBA00022860"/>
    </source>
</evidence>
<feature type="transmembrane region" description="Helical" evidence="34">
    <location>
        <begin position="113"/>
        <end position="135"/>
    </location>
</feature>
<evidence type="ECO:0000256" key="30">
    <source>
        <dbReference type="PIRSR" id="PIRSR039050-50"/>
    </source>
</evidence>
<evidence type="ECO:0000256" key="11">
    <source>
        <dbReference type="ARBA" id="ARBA00022606"/>
    </source>
</evidence>
<dbReference type="GO" id="GO:0005516">
    <property type="term" value="F:calmodulin binding"/>
    <property type="evidence" value="ECO:0007669"/>
    <property type="project" value="UniProtKB-KW"/>
</dbReference>
<evidence type="ECO:0000256" key="25">
    <source>
        <dbReference type="ARBA" id="ARBA00023180"/>
    </source>
</evidence>
<keyword evidence="18 29" id="KW-0460">Magnesium</keyword>
<feature type="transmembrane region" description="Helical" evidence="34">
    <location>
        <begin position="711"/>
        <end position="729"/>
    </location>
</feature>
<dbReference type="Pfam" id="PF00211">
    <property type="entry name" value="Guanylate_cyc"/>
    <property type="match status" value="2"/>
</dbReference>
<dbReference type="SMART" id="SM00044">
    <property type="entry name" value="CYCc"/>
    <property type="match status" value="2"/>
</dbReference>
<dbReference type="GO" id="GO:0035556">
    <property type="term" value="P:intracellular signal transduction"/>
    <property type="evidence" value="ECO:0007669"/>
    <property type="project" value="InterPro"/>
</dbReference>
<keyword evidence="11" id="KW-0716">Sensory transduction</keyword>
<feature type="domain" description="Guanylate cyclase" evidence="35">
    <location>
        <begin position="314"/>
        <end position="441"/>
    </location>
</feature>
<feature type="transmembrane region" description="Helical" evidence="34">
    <location>
        <begin position="790"/>
        <end position="809"/>
    </location>
</feature>
<dbReference type="Gene3D" id="3.30.70.1230">
    <property type="entry name" value="Nucleotide cyclase"/>
    <property type="match status" value="2"/>
</dbReference>
<feature type="binding site" evidence="31">
    <location>
        <position position="320"/>
    </location>
    <ligand>
        <name>Mg(2+)</name>
        <dbReference type="ChEBI" id="CHEBI:18420"/>
        <label>2</label>
        <note>catalytic</note>
    </ligand>
</feature>
<keyword evidence="37" id="KW-1185">Reference proteome</keyword>
<dbReference type="EC" id="4.6.1.1" evidence="29"/>
<evidence type="ECO:0000256" key="7">
    <source>
        <dbReference type="ARBA" id="ARBA00022475"/>
    </source>
</evidence>
<dbReference type="GO" id="GO:0005929">
    <property type="term" value="C:cilium"/>
    <property type="evidence" value="ECO:0007669"/>
    <property type="project" value="UniProtKB-SubCell"/>
</dbReference>
<feature type="transmembrane region" description="Helical" evidence="34">
    <location>
        <begin position="197"/>
        <end position="219"/>
    </location>
</feature>
<name>A0A913ZJD4_PATMI</name>
<keyword evidence="24 29" id="KW-0472">Membrane</keyword>
<evidence type="ECO:0000256" key="1">
    <source>
        <dbReference type="ARBA" id="ARBA00001593"/>
    </source>
</evidence>
<reference evidence="36" key="1">
    <citation type="submission" date="2022-11" db="UniProtKB">
        <authorList>
            <consortium name="EnsemblMetazoa"/>
        </authorList>
    </citation>
    <scope>IDENTIFICATION</scope>
</reference>
<dbReference type="PANTHER" id="PTHR45627">
    <property type="entry name" value="ADENYLATE CYCLASE TYPE 1"/>
    <property type="match status" value="1"/>
</dbReference>
<comment type="similarity">
    <text evidence="29 32">Belongs to the adenylyl cyclase class-4/guanylyl cyclase family.</text>
</comment>
<keyword evidence="15" id="KW-0677">Repeat</keyword>
<keyword evidence="13 29" id="KW-0479">Metal-binding</keyword>
<feature type="transmembrane region" description="Helical" evidence="34">
    <location>
        <begin position="664"/>
        <end position="684"/>
    </location>
</feature>
<feature type="binding site" evidence="31">
    <location>
        <position position="319"/>
    </location>
    <ligand>
        <name>Mg(2+)</name>
        <dbReference type="ChEBI" id="CHEBI:18420"/>
        <label>2</label>
        <note>catalytic</note>
    </ligand>
</feature>
<evidence type="ECO:0000256" key="9">
    <source>
        <dbReference type="ARBA" id="ARBA00022499"/>
    </source>
</evidence>
<evidence type="ECO:0000256" key="13">
    <source>
        <dbReference type="ARBA" id="ARBA00022723"/>
    </source>
</evidence>
<evidence type="ECO:0000256" key="5">
    <source>
        <dbReference type="ARBA" id="ARBA00004555"/>
    </source>
</evidence>
<dbReference type="GO" id="GO:0007608">
    <property type="term" value="P:sensory perception of smell"/>
    <property type="evidence" value="ECO:0007669"/>
    <property type="project" value="UniProtKB-KW"/>
</dbReference>
<feature type="binding site" evidence="30">
    <location>
        <begin position="1011"/>
        <end position="1015"/>
    </location>
    <ligand>
        <name>ATP</name>
        <dbReference type="ChEBI" id="CHEBI:30616"/>
    </ligand>
</feature>
<keyword evidence="21 34" id="KW-1133">Transmembrane helix</keyword>
<dbReference type="CDD" id="cd07302">
    <property type="entry name" value="CHD"/>
    <property type="match status" value="2"/>
</dbReference>
<evidence type="ECO:0000256" key="16">
    <source>
        <dbReference type="ARBA" id="ARBA00022741"/>
    </source>
</evidence>
<evidence type="ECO:0000256" key="14">
    <source>
        <dbReference type="ARBA" id="ARBA00022725"/>
    </source>
</evidence>
<feature type="binding site" evidence="30">
    <location>
        <position position="407"/>
    </location>
    <ligand>
        <name>ATP</name>
        <dbReference type="ChEBI" id="CHEBI:30616"/>
    </ligand>
</feature>
<evidence type="ECO:0000256" key="24">
    <source>
        <dbReference type="ARBA" id="ARBA00023136"/>
    </source>
</evidence>
<organism evidence="36 37">
    <name type="scientific">Patiria miniata</name>
    <name type="common">Bat star</name>
    <name type="synonym">Asterina miniata</name>
    <dbReference type="NCBI Taxonomy" id="46514"/>
    <lineage>
        <taxon>Eukaryota</taxon>
        <taxon>Metazoa</taxon>
        <taxon>Echinodermata</taxon>
        <taxon>Eleutherozoa</taxon>
        <taxon>Asterozoa</taxon>
        <taxon>Asteroidea</taxon>
        <taxon>Valvatacea</taxon>
        <taxon>Valvatida</taxon>
        <taxon>Asterinidae</taxon>
        <taxon>Patiria</taxon>
    </lineage>
</organism>
<keyword evidence="9" id="KW-1017">Isopeptide bond</keyword>
<evidence type="ECO:0000256" key="15">
    <source>
        <dbReference type="ARBA" id="ARBA00022737"/>
    </source>
</evidence>
<evidence type="ECO:0000256" key="26">
    <source>
        <dbReference type="ARBA" id="ARBA00023211"/>
    </source>
</evidence>
<feature type="transmembrane region" description="Helical" evidence="34">
    <location>
        <begin position="147"/>
        <end position="167"/>
    </location>
</feature>
<evidence type="ECO:0000256" key="8">
    <source>
        <dbReference type="ARBA" id="ARBA00022490"/>
    </source>
</evidence>
<keyword evidence="12 34" id="KW-0812">Transmembrane</keyword>
<feature type="binding site" evidence="30">
    <location>
        <position position="1051"/>
    </location>
    <ligand>
        <name>ATP</name>
        <dbReference type="ChEBI" id="CHEBI:30616"/>
    </ligand>
</feature>
<evidence type="ECO:0000256" key="31">
    <source>
        <dbReference type="PIRSR" id="PIRSR039050-51"/>
    </source>
</evidence>
<feature type="domain" description="Guanylate cyclase" evidence="35">
    <location>
        <begin position="872"/>
        <end position="1017"/>
    </location>
</feature>
<feature type="binding site" evidence="31">
    <location>
        <position position="319"/>
    </location>
    <ligand>
        <name>Mg(2+)</name>
        <dbReference type="ChEBI" id="CHEBI:18420"/>
        <label>1</label>
        <note>catalytic</note>
    </ligand>
</feature>
<keyword evidence="8" id="KW-0963">Cytoplasm</keyword>